<dbReference type="SUPFAM" id="SSF56801">
    <property type="entry name" value="Acetyl-CoA synthetase-like"/>
    <property type="match status" value="1"/>
</dbReference>
<dbReference type="FunFam" id="3.40.50.12780:FF:000014">
    <property type="entry name" value="Nonribosomal peptide synthetase 1"/>
    <property type="match status" value="1"/>
</dbReference>
<evidence type="ECO:0000313" key="6">
    <source>
        <dbReference type="EMBL" id="KAB8077642.1"/>
    </source>
</evidence>
<feature type="domain" description="Carrier" evidence="5">
    <location>
        <begin position="1421"/>
        <end position="1494"/>
    </location>
</feature>
<name>A0A5N5XE52_9EURO</name>
<dbReference type="InterPro" id="IPR010071">
    <property type="entry name" value="AA_adenyl_dom"/>
</dbReference>
<dbReference type="PROSITE" id="PS50075">
    <property type="entry name" value="CARRIER"/>
    <property type="match status" value="2"/>
</dbReference>
<dbReference type="Pfam" id="PF00550">
    <property type="entry name" value="PP-binding"/>
    <property type="match status" value="2"/>
</dbReference>
<dbReference type="Gene3D" id="1.10.1200.10">
    <property type="entry name" value="ACP-like"/>
    <property type="match status" value="2"/>
</dbReference>
<dbReference type="InterPro" id="IPR001242">
    <property type="entry name" value="Condensation_dom"/>
</dbReference>
<dbReference type="Pfam" id="PF00668">
    <property type="entry name" value="Condensation"/>
    <property type="match status" value="2"/>
</dbReference>
<dbReference type="GO" id="GO:0005737">
    <property type="term" value="C:cytoplasm"/>
    <property type="evidence" value="ECO:0007669"/>
    <property type="project" value="TreeGrafter"/>
</dbReference>
<comment type="similarity">
    <text evidence="4">Belongs to the NRP synthetase family.</text>
</comment>
<dbReference type="InterPro" id="IPR020845">
    <property type="entry name" value="AMP-binding_CS"/>
</dbReference>
<dbReference type="EMBL" id="ML732166">
    <property type="protein sequence ID" value="KAB8077642.1"/>
    <property type="molecule type" value="Genomic_DNA"/>
</dbReference>
<dbReference type="SMART" id="SM01294">
    <property type="entry name" value="PKS_PP_betabranch"/>
    <property type="match status" value="1"/>
</dbReference>
<dbReference type="Pfam" id="PF00501">
    <property type="entry name" value="AMP-binding"/>
    <property type="match status" value="1"/>
</dbReference>
<dbReference type="GO" id="GO:0031177">
    <property type="term" value="F:phosphopantetheine binding"/>
    <property type="evidence" value="ECO:0007669"/>
    <property type="project" value="InterPro"/>
</dbReference>
<dbReference type="CDD" id="cd05918">
    <property type="entry name" value="A_NRPS_SidN3_like"/>
    <property type="match status" value="1"/>
</dbReference>
<dbReference type="GO" id="GO:0044550">
    <property type="term" value="P:secondary metabolite biosynthetic process"/>
    <property type="evidence" value="ECO:0007669"/>
    <property type="project" value="TreeGrafter"/>
</dbReference>
<keyword evidence="7" id="KW-1185">Reference proteome</keyword>
<dbReference type="GO" id="GO:0016874">
    <property type="term" value="F:ligase activity"/>
    <property type="evidence" value="ECO:0007669"/>
    <property type="project" value="UniProtKB-KW"/>
</dbReference>
<evidence type="ECO:0000256" key="2">
    <source>
        <dbReference type="ARBA" id="ARBA00022553"/>
    </source>
</evidence>
<dbReference type="InterPro" id="IPR009081">
    <property type="entry name" value="PP-bd_ACP"/>
</dbReference>
<dbReference type="Gene3D" id="3.30.559.30">
    <property type="entry name" value="Nonribosomal peptide synthetase, condensation domain"/>
    <property type="match status" value="3"/>
</dbReference>
<dbReference type="CDD" id="cd19542">
    <property type="entry name" value="CT_NRPS-like"/>
    <property type="match status" value="1"/>
</dbReference>
<dbReference type="CDD" id="cd19545">
    <property type="entry name" value="FUM14_C_NRPS-like"/>
    <property type="match status" value="1"/>
</dbReference>
<organism evidence="6 7">
    <name type="scientific">Aspergillus leporis</name>
    <dbReference type="NCBI Taxonomy" id="41062"/>
    <lineage>
        <taxon>Eukaryota</taxon>
        <taxon>Fungi</taxon>
        <taxon>Dikarya</taxon>
        <taxon>Ascomycota</taxon>
        <taxon>Pezizomycotina</taxon>
        <taxon>Eurotiomycetes</taxon>
        <taxon>Eurotiomycetidae</taxon>
        <taxon>Eurotiales</taxon>
        <taxon>Aspergillaceae</taxon>
        <taxon>Aspergillus</taxon>
        <taxon>Aspergillus subgen. Circumdati</taxon>
    </lineage>
</organism>
<dbReference type="InterPro" id="IPR020806">
    <property type="entry name" value="PKS_PP-bd"/>
</dbReference>
<feature type="domain" description="Carrier" evidence="5">
    <location>
        <begin position="759"/>
        <end position="835"/>
    </location>
</feature>
<evidence type="ECO:0000256" key="3">
    <source>
        <dbReference type="ARBA" id="ARBA00022598"/>
    </source>
</evidence>
<dbReference type="InterPro" id="IPR045851">
    <property type="entry name" value="AMP-bd_C_sf"/>
</dbReference>
<evidence type="ECO:0000256" key="4">
    <source>
        <dbReference type="ARBA" id="ARBA00029454"/>
    </source>
</evidence>
<dbReference type="InterPro" id="IPR036736">
    <property type="entry name" value="ACP-like_sf"/>
</dbReference>
<evidence type="ECO:0000259" key="5">
    <source>
        <dbReference type="PROSITE" id="PS50075"/>
    </source>
</evidence>
<dbReference type="FunFam" id="3.30.300.30:FF:000015">
    <property type="entry name" value="Nonribosomal peptide synthase SidD"/>
    <property type="match status" value="1"/>
</dbReference>
<dbReference type="Gene3D" id="3.30.300.30">
    <property type="match status" value="2"/>
</dbReference>
<dbReference type="InterPro" id="IPR006162">
    <property type="entry name" value="Ppantetheine_attach_site"/>
</dbReference>
<dbReference type="PANTHER" id="PTHR45527">
    <property type="entry name" value="NONRIBOSOMAL PEPTIDE SYNTHETASE"/>
    <property type="match status" value="1"/>
</dbReference>
<dbReference type="Gene3D" id="3.30.559.10">
    <property type="entry name" value="Chloramphenicol acetyltransferase-like domain"/>
    <property type="match status" value="2"/>
</dbReference>
<dbReference type="OrthoDB" id="416786at2759"/>
<dbReference type="PROSITE" id="PS00012">
    <property type="entry name" value="PHOSPHOPANTETHEINE"/>
    <property type="match status" value="1"/>
</dbReference>
<dbReference type="SUPFAM" id="SSF47336">
    <property type="entry name" value="ACP-like"/>
    <property type="match status" value="2"/>
</dbReference>
<dbReference type="GO" id="GO:1904091">
    <property type="term" value="F:non-ribosomal peptide synthetase activity"/>
    <property type="evidence" value="ECO:0007669"/>
    <property type="project" value="UniProtKB-ARBA"/>
</dbReference>
<evidence type="ECO:0000256" key="1">
    <source>
        <dbReference type="ARBA" id="ARBA00022450"/>
    </source>
</evidence>
<keyword evidence="1" id="KW-0596">Phosphopantetheine</keyword>
<sequence length="1967" mass="218491">MFDSDDEIDKSTLCTCIFPKLKGNKIVEKEIRRVVLEQVDTSAALSIGHDASSFSHLALIAWSILLAKYTDSKAATFGVLPYNGRDVSIQQWKAVIDTNQPISEAVTFERTRKWPLEESAHFEVFNTCILMSEDGPGGVVWSKPKLEIAKISEILLVVDLSPSIPQLSLYYSTAIVDAAHAQNVLTTLDKILDCLIQLPDQPLAESNLMSKHHREQISKWNSRAPTTPLSCCIHTLFRLQCMLQPDAEAICAWDGNLSYRELDDMSAKVQGLLQTYSVEPDSVVPVLFQKSKWAVAAILGVLKAGAAFVLLDPSYPAKRLRDICRDIDASVIVCSEPKLASGLTENVLVIGSHTLGKDTTQAHEPSRAVPHNAAYVVYTSGSTGTPKGIVIEHRSFCTNAIASSPAQNLERSSRVLQFASYAFDVSVYECLTPLLLGGCVCIPSESQRVNNLKEAVRDLRVNWAELTPSVARLWHPEDVPTIKTLVMGGEPMLQTDISSWQGKVRLICAYGPAECTVVSTVQSDVKEPGNIGLSPGGTCWVAAKNNHNRLMPIGSIGELIVGGPIVGRGYLNRPHQTANVFITNPDWAPWFRIKDIYQFYKTGDLVRYNSDGTITFIARKDTQVKLNGQRVELGEVEHQARQCFGNAEVAAEVAAPAGQKPTLILFVAERQGFSEDMNCNSLLSPPRDAFQSEARAVKARLQAVLPSHMIPAAYVELTAIPISRTGKVDRKMLRQTIERVPERELRAYRPTIHKEAIFSTRTFTEAQLRYLFSAALGLPVNVIGSSDGFFQLGGDSVSAVRLVGDAREEGLQLTVELLFKHQTIERLAELIQHIPNNNDPPIAPFSLLASLDKQTSITSAVGQCSVLPDQIEDIYPCTPLQEALMAYTAMRPGAFQAQFRFHISRTINLMRLRKAWAIVIDANPILRTRIIHSNTHALQVVVRVGQQLHWDTTCSLNEADESFMSYGESLLHLRIADNPNEKTPTTFTLTMHHAVFDGWSYGLILEAVENAYRSMGVSSQSFTPFIKYVRSVNSECARDFWCSEFQDLRSTHFPMQSPSYEYMSKSIITMHRDIRVIEWPEGSYTSSTIVQLAFAMLIAWCTECMDVLFGLTVTGRNAPVPEVHRLASPTIATFPLRTILQGSLGVRETLVLMQEHITKLIPFEHTGLQQIKSFGTDAANACNFQSLLVIQPAANRRSSEIFLECPGNANEHLKFSTCPLTLVCELVAHGISVKAVIDTAVTTPNDMERMLEQFEYLIDHIISSPESRIDSIIPLPSNGHDDLLQQKQSWTPSVEQKASNYLKGKFTVIVENIMPKGAFNTSISTFVCKSSTTCSLLEPSELFMRPDEDSRQQLQGLMYYLRQTLPPSMSPSMCLPISHLPTTQSGEADRARLCKAASSLSMYSLQSFMKPVIKYADDQIQPEEARLRRIVAHVLGLDPQDIGPKDDFFGLGGDSISAMQVVSLCRKYHLSLTALDIFDGKTIELIASRLKPLSLSTPPSTPGSEHSLDLRFSLLPLRSEEDMEAFKSRVIATYGIKSMESIEDAYPCSEVHQGLLTTQTMEPFDYQSYTIWEVTTGGKNCPVCPIRLRNAWLSLVRRHSALRTCLMDSYPGESSPSKIHVVHKDHMTHVSILSCSDDDVFVKLRESFLHKVIDKYSPHIFTICKTTAGRVFCKLEGSHAFLDAASVLIILQELCLAYDGQLSSVSGPLYSLAVAWLRSLPDGDDQMDYWKRYLENASPCIFPRLRDQIAIDETDETLTFTAPLVNTASLLHFCSMNGLTMGNALQVAWGLMLRWYTGSDKVCFGTLISGRNAPVPGIDKMIGSFFNVLVCQLQFGSKDPLLGVLQRNQVETGNRLLNQHCSLIEVLRFSKHFGKPLFNTCLSVEQPLSMDRPDTSISFKDMETHEPTEYGLIATITVERTEVGLGLTYKSSLLNEEQVSAVAARFRLSISEILNSNNIPKDESFKI</sequence>
<dbReference type="GO" id="GO:0043041">
    <property type="term" value="P:amino acid activation for nonribosomal peptide biosynthetic process"/>
    <property type="evidence" value="ECO:0007669"/>
    <property type="project" value="TreeGrafter"/>
</dbReference>
<dbReference type="PANTHER" id="PTHR45527:SF3">
    <property type="entry name" value="SIDEROPHORE SYNTHETASE (EUROFUNG)"/>
    <property type="match status" value="1"/>
</dbReference>
<accession>A0A5N5XE52</accession>
<reference evidence="6 7" key="1">
    <citation type="submission" date="2019-04" db="EMBL/GenBank/DDBJ databases">
        <title>Friends and foes A comparative genomics study of 23 Aspergillus species from section Flavi.</title>
        <authorList>
            <consortium name="DOE Joint Genome Institute"/>
            <person name="Kjaerbolling I."/>
            <person name="Vesth T."/>
            <person name="Frisvad J.C."/>
            <person name="Nybo J.L."/>
            <person name="Theobald S."/>
            <person name="Kildgaard S."/>
            <person name="Isbrandt T."/>
            <person name="Kuo A."/>
            <person name="Sato A."/>
            <person name="Lyhne E.K."/>
            <person name="Kogle M.E."/>
            <person name="Wiebenga A."/>
            <person name="Kun R.S."/>
            <person name="Lubbers R.J."/>
            <person name="Makela M.R."/>
            <person name="Barry K."/>
            <person name="Chovatia M."/>
            <person name="Clum A."/>
            <person name="Daum C."/>
            <person name="Haridas S."/>
            <person name="He G."/>
            <person name="LaButti K."/>
            <person name="Lipzen A."/>
            <person name="Mondo S."/>
            <person name="Riley R."/>
            <person name="Salamov A."/>
            <person name="Simmons B.A."/>
            <person name="Magnuson J.K."/>
            <person name="Henrissat B."/>
            <person name="Mortensen U.H."/>
            <person name="Larsen T.O."/>
            <person name="Devries R.P."/>
            <person name="Grigoriev I.V."/>
            <person name="Machida M."/>
            <person name="Baker S.E."/>
            <person name="Andersen M.R."/>
        </authorList>
    </citation>
    <scope>NUCLEOTIDE SEQUENCE [LARGE SCALE GENOMIC DNA]</scope>
    <source>
        <strain evidence="6 7">CBS 151.66</strain>
    </source>
</reference>
<dbReference type="SUPFAM" id="SSF52777">
    <property type="entry name" value="CoA-dependent acyltransferases"/>
    <property type="match status" value="4"/>
</dbReference>
<dbReference type="InterPro" id="IPR023213">
    <property type="entry name" value="CAT-like_dom_sf"/>
</dbReference>
<dbReference type="Proteomes" id="UP000326565">
    <property type="component" value="Unassembled WGS sequence"/>
</dbReference>
<dbReference type="NCBIfam" id="TIGR01733">
    <property type="entry name" value="AA-adenyl-dom"/>
    <property type="match status" value="1"/>
</dbReference>
<dbReference type="PROSITE" id="PS00455">
    <property type="entry name" value="AMP_BINDING"/>
    <property type="match status" value="1"/>
</dbReference>
<keyword evidence="3" id="KW-0436">Ligase</keyword>
<dbReference type="InterPro" id="IPR000873">
    <property type="entry name" value="AMP-dep_synth/lig_dom"/>
</dbReference>
<proteinExistence type="inferred from homology"/>
<keyword evidence="2" id="KW-0597">Phosphoprotein</keyword>
<evidence type="ECO:0000313" key="7">
    <source>
        <dbReference type="Proteomes" id="UP000326565"/>
    </source>
</evidence>
<dbReference type="InterPro" id="IPR042099">
    <property type="entry name" value="ANL_N_sf"/>
</dbReference>
<protein>
    <recommendedName>
        <fullName evidence="5">Carrier domain-containing protein</fullName>
    </recommendedName>
</protein>
<dbReference type="Gene3D" id="3.40.50.12780">
    <property type="entry name" value="N-terminal domain of ligase-like"/>
    <property type="match status" value="1"/>
</dbReference>
<dbReference type="SMART" id="SM00823">
    <property type="entry name" value="PKS_PP"/>
    <property type="match status" value="2"/>
</dbReference>
<gene>
    <name evidence="6" type="ORF">BDV29DRAFT_153509</name>
</gene>